<dbReference type="PANTHER" id="PTHR23197">
    <property type="entry name" value="TARSH-RELATED FIBRONECTIN DOMAIN-CONTAINING"/>
    <property type="match status" value="1"/>
</dbReference>
<dbReference type="InterPro" id="IPR013783">
    <property type="entry name" value="Ig-like_fold"/>
</dbReference>
<feature type="domain" description="Fibronectin type-III" evidence="2">
    <location>
        <begin position="132"/>
        <end position="225"/>
    </location>
</feature>
<evidence type="ECO:0000259" key="2">
    <source>
        <dbReference type="PROSITE" id="PS50853"/>
    </source>
</evidence>
<dbReference type="GO" id="GO:0010811">
    <property type="term" value="P:positive regulation of cell-substrate adhesion"/>
    <property type="evidence" value="ECO:0007669"/>
    <property type="project" value="TreeGrafter"/>
</dbReference>
<evidence type="ECO:0000256" key="1">
    <source>
        <dbReference type="SAM" id="MobiDB-lite"/>
    </source>
</evidence>
<dbReference type="InterPro" id="IPR049109">
    <property type="entry name" value="TARSH/FNDC1_C"/>
</dbReference>
<name>A0A8J6G019_MICOH</name>
<feature type="region of interest" description="Disordered" evidence="1">
    <location>
        <begin position="1"/>
        <end position="110"/>
    </location>
</feature>
<dbReference type="SUPFAM" id="SSF49265">
    <property type="entry name" value="Fibronectin type III"/>
    <property type="match status" value="1"/>
</dbReference>
<dbReference type="Gene3D" id="2.60.40.10">
    <property type="entry name" value="Immunoglobulins"/>
    <property type="match status" value="1"/>
</dbReference>
<evidence type="ECO:0000313" key="3">
    <source>
        <dbReference type="EMBL" id="KAH0501784.1"/>
    </source>
</evidence>
<dbReference type="CDD" id="cd00063">
    <property type="entry name" value="FN3"/>
    <property type="match status" value="1"/>
</dbReference>
<dbReference type="GO" id="GO:0030198">
    <property type="term" value="P:extracellular matrix organization"/>
    <property type="evidence" value="ECO:0007669"/>
    <property type="project" value="TreeGrafter"/>
</dbReference>
<evidence type="ECO:0000313" key="4">
    <source>
        <dbReference type="Proteomes" id="UP000710432"/>
    </source>
</evidence>
<protein>
    <submittedName>
        <fullName evidence="3">Target of Nesh-SH3</fullName>
    </submittedName>
</protein>
<feature type="compositionally biased region" description="Polar residues" evidence="1">
    <location>
        <begin position="69"/>
        <end position="79"/>
    </location>
</feature>
<dbReference type="SMART" id="SM00060">
    <property type="entry name" value="FN3"/>
    <property type="match status" value="1"/>
</dbReference>
<comment type="caution">
    <text evidence="3">The sequence shown here is derived from an EMBL/GenBank/DDBJ whole genome shotgun (WGS) entry which is preliminary data.</text>
</comment>
<feature type="compositionally biased region" description="Pro residues" evidence="1">
    <location>
        <begin position="1"/>
        <end position="15"/>
    </location>
</feature>
<accession>A0A8J6G019</accession>
<dbReference type="FunFam" id="2.60.40.10:FF:000292">
    <property type="entry name" value="Target of Nesh-SH3 isoform 1"/>
    <property type="match status" value="1"/>
</dbReference>
<feature type="compositionally biased region" description="Polar residues" evidence="1">
    <location>
        <begin position="27"/>
        <end position="38"/>
    </location>
</feature>
<dbReference type="PROSITE" id="PS50853">
    <property type="entry name" value="FN3"/>
    <property type="match status" value="1"/>
</dbReference>
<proteinExistence type="predicted"/>
<dbReference type="InterPro" id="IPR003961">
    <property type="entry name" value="FN3_dom"/>
</dbReference>
<dbReference type="InterPro" id="IPR036116">
    <property type="entry name" value="FN3_sf"/>
</dbReference>
<dbReference type="Pfam" id="PF00041">
    <property type="entry name" value="fn3"/>
    <property type="match status" value="1"/>
</dbReference>
<sequence length="334" mass="36122">MPPRPRPPQRKPLPPNNVTGKPGSAGIISSSRVTSSPLKATLKPTGTAVERSEAEKKHPTTPASEEEIGNTTDFSSSPTKETDHLGKPRFTGPHVRYIPKPDNKPCSITDSVRRFPTEEATEGNATSPPQNPPTNLTVVTVEGCPSFVILDWEKPLNDTVTEYEVISRENGSFSGKNKSIQITNQTFSTVENLKPDTSYEFQVKPKNPLGEGPASKTVAFSTESGKFYNIGDQRGHGEDHCQFVDSFLDGRTGQQLASDQLPTKEGDEHKREDIKSVMRKLAVSKGRTGTVMSLVTTALRSGSAVLSSLPIASALFAEPGDNGIEDRITHTCVP</sequence>
<dbReference type="AlphaFoldDB" id="A0A8J6G019"/>
<dbReference type="Pfam" id="PF21731">
    <property type="entry name" value="TARSH_C"/>
    <property type="match status" value="1"/>
</dbReference>
<reference evidence="3" key="1">
    <citation type="submission" date="2020-03" db="EMBL/GenBank/DDBJ databases">
        <title>Studies in the Genomics of Life Span.</title>
        <authorList>
            <person name="Glass D."/>
        </authorList>
    </citation>
    <scope>NUCLEOTIDE SEQUENCE</scope>
    <source>
        <strain evidence="3">LTLLF</strain>
        <tissue evidence="3">Muscle</tissue>
    </source>
</reference>
<gene>
    <name evidence="3" type="ORF">LTLLF_194865</name>
</gene>
<dbReference type="Proteomes" id="UP000710432">
    <property type="component" value="Unassembled WGS sequence"/>
</dbReference>
<dbReference type="PANTHER" id="PTHR23197:SF10">
    <property type="entry name" value="TARGET OF NESH-SH3"/>
    <property type="match status" value="1"/>
</dbReference>
<organism evidence="3 4">
    <name type="scientific">Microtus ochrogaster</name>
    <name type="common">Prairie vole</name>
    <dbReference type="NCBI Taxonomy" id="79684"/>
    <lineage>
        <taxon>Eukaryota</taxon>
        <taxon>Metazoa</taxon>
        <taxon>Chordata</taxon>
        <taxon>Craniata</taxon>
        <taxon>Vertebrata</taxon>
        <taxon>Euteleostomi</taxon>
        <taxon>Mammalia</taxon>
        <taxon>Eutheria</taxon>
        <taxon>Euarchontoglires</taxon>
        <taxon>Glires</taxon>
        <taxon>Rodentia</taxon>
        <taxon>Myomorpha</taxon>
        <taxon>Muroidea</taxon>
        <taxon>Cricetidae</taxon>
        <taxon>Arvicolinae</taxon>
        <taxon>Microtus</taxon>
    </lineage>
</organism>
<dbReference type="EMBL" id="JAATJU010026376">
    <property type="protein sequence ID" value="KAH0501784.1"/>
    <property type="molecule type" value="Genomic_DNA"/>
</dbReference>